<dbReference type="Pfam" id="PF08308">
    <property type="entry name" value="PEGA"/>
    <property type="match status" value="2"/>
</dbReference>
<feature type="compositionally biased region" description="Acidic residues" evidence="1">
    <location>
        <begin position="377"/>
        <end position="396"/>
    </location>
</feature>
<name>A0A3N1XFP5_9FIRM</name>
<evidence type="ECO:0000313" key="5">
    <source>
        <dbReference type="Proteomes" id="UP000273083"/>
    </source>
</evidence>
<feature type="domain" description="PEGA" evidence="3">
    <location>
        <begin position="415"/>
        <end position="463"/>
    </location>
</feature>
<feature type="compositionally biased region" description="Low complexity" evidence="1">
    <location>
        <begin position="350"/>
        <end position="359"/>
    </location>
</feature>
<feature type="transmembrane region" description="Helical" evidence="2">
    <location>
        <begin position="12"/>
        <end position="33"/>
    </location>
</feature>
<dbReference type="Proteomes" id="UP000273083">
    <property type="component" value="Unassembled WGS sequence"/>
</dbReference>
<feature type="region of interest" description="Disordered" evidence="1">
    <location>
        <begin position="347"/>
        <end position="407"/>
    </location>
</feature>
<organism evidence="4 5">
    <name type="scientific">Mobilisporobacter senegalensis</name>
    <dbReference type="NCBI Taxonomy" id="1329262"/>
    <lineage>
        <taxon>Bacteria</taxon>
        <taxon>Bacillati</taxon>
        <taxon>Bacillota</taxon>
        <taxon>Clostridia</taxon>
        <taxon>Lachnospirales</taxon>
        <taxon>Lachnospiraceae</taxon>
        <taxon>Mobilisporobacter</taxon>
    </lineage>
</organism>
<keyword evidence="2" id="KW-0472">Membrane</keyword>
<dbReference type="OrthoDB" id="9769893at2"/>
<keyword evidence="2" id="KW-0812">Transmembrane</keyword>
<gene>
    <name evidence="4" type="ORF">EDD66_11330</name>
</gene>
<accession>A0A3N1XFP5</accession>
<protein>
    <submittedName>
        <fullName evidence="4">PEGA domain-containing protein</fullName>
    </submittedName>
</protein>
<evidence type="ECO:0000256" key="1">
    <source>
        <dbReference type="SAM" id="MobiDB-lite"/>
    </source>
</evidence>
<dbReference type="InterPro" id="IPR013229">
    <property type="entry name" value="PEGA"/>
</dbReference>
<evidence type="ECO:0000313" key="4">
    <source>
        <dbReference type="EMBL" id="ROR23637.1"/>
    </source>
</evidence>
<dbReference type="EMBL" id="RJVG01000013">
    <property type="protein sequence ID" value="ROR23637.1"/>
    <property type="molecule type" value="Genomic_DNA"/>
</dbReference>
<dbReference type="RefSeq" id="WP_123610636.1">
    <property type="nucleotide sequence ID" value="NZ_RJVG01000013.1"/>
</dbReference>
<sequence length="477" mass="53751">MGEFLKKNNRIIPIVLIGLMIILGIYVVLSLNMQSEKRYDMNKEVDTDPGSMPESGGSFLGIIKDIKEELNAISIMDIKGNGDIVLYFNGGTDIRDKYGKVISMSQMNLGEIVDVSYDRSNNKLMKLQISKDAWEYKEVVNFTIKSSDRVMKIADSKYKFNDRLVIAGDDSLINLIDINEKDELTVKGINEEIWSIIVTKGHGYIRLRNYEDFLEGSIEVGYHIILPIVKDMLIVAREGDYKVTLEKGNLKGSKRINVIRNQEIILDMSEYRKEPEKKGSVDFLIQPYGATLYIDGEETDYEDPVELLYGAHVIRVSRSGYETYAGILDVDESSQVVEIVLAEVIPEETSNSSSNNSSNQKGRDVTILPDGTSSEDPKEEDLGDDEDGTEEEEEPDSNNADKKNYDTDHTIAIKQPVGAEIYLNGVLKGIVPCSFTKEIGIHTITFRQNGYLTKSYTIEVEDDSRDINYSFPELTKQ</sequence>
<comment type="caution">
    <text evidence="4">The sequence shown here is derived from an EMBL/GenBank/DDBJ whole genome shotgun (WGS) entry which is preliminary data.</text>
</comment>
<feature type="domain" description="PEGA" evidence="3">
    <location>
        <begin position="286"/>
        <end position="338"/>
    </location>
</feature>
<evidence type="ECO:0000259" key="3">
    <source>
        <dbReference type="Pfam" id="PF08308"/>
    </source>
</evidence>
<proteinExistence type="predicted"/>
<keyword evidence="2" id="KW-1133">Transmembrane helix</keyword>
<reference evidence="4 5" key="1">
    <citation type="submission" date="2018-11" db="EMBL/GenBank/DDBJ databases">
        <title>Genomic Encyclopedia of Type Strains, Phase IV (KMG-IV): sequencing the most valuable type-strain genomes for metagenomic binning, comparative biology and taxonomic classification.</title>
        <authorList>
            <person name="Goeker M."/>
        </authorList>
    </citation>
    <scope>NUCLEOTIDE SEQUENCE [LARGE SCALE GENOMIC DNA]</scope>
    <source>
        <strain evidence="4 5">DSM 26537</strain>
    </source>
</reference>
<keyword evidence="5" id="KW-1185">Reference proteome</keyword>
<evidence type="ECO:0000256" key="2">
    <source>
        <dbReference type="SAM" id="Phobius"/>
    </source>
</evidence>
<dbReference type="AlphaFoldDB" id="A0A3N1XFP5"/>